<protein>
    <submittedName>
        <fullName evidence="1">Uncharacterized protein</fullName>
    </submittedName>
</protein>
<name>A0A0A6PMF1_9GAMM</name>
<dbReference type="AlphaFoldDB" id="A0A0A6PMF1"/>
<keyword evidence="2" id="KW-1185">Reference proteome</keyword>
<evidence type="ECO:0000313" key="2">
    <source>
        <dbReference type="Proteomes" id="UP000030428"/>
    </source>
</evidence>
<reference evidence="1 2" key="1">
    <citation type="journal article" date="2016" name="Front. Microbiol.">
        <title>Single-Cell (Meta-)Genomics of a Dimorphic Candidatus Thiomargarita nelsonii Reveals Genomic Plasticity.</title>
        <authorList>
            <person name="Flood B.E."/>
            <person name="Fliss P."/>
            <person name="Jones D.S."/>
            <person name="Dick G.J."/>
            <person name="Jain S."/>
            <person name="Kaster A.K."/>
            <person name="Winkel M."/>
            <person name="Mussmann M."/>
            <person name="Bailey J."/>
        </authorList>
    </citation>
    <scope>NUCLEOTIDE SEQUENCE [LARGE SCALE GENOMIC DNA]</scope>
    <source>
        <strain evidence="1">Hydrate Ridge</strain>
    </source>
</reference>
<comment type="caution">
    <text evidence="1">The sequence shown here is derived from an EMBL/GenBank/DDBJ whole genome shotgun (WGS) entry which is preliminary data.</text>
</comment>
<proteinExistence type="predicted"/>
<organism evidence="1 2">
    <name type="scientific">Candidatus Thiomargarita nelsonii</name>
    <dbReference type="NCBI Taxonomy" id="1003181"/>
    <lineage>
        <taxon>Bacteria</taxon>
        <taxon>Pseudomonadati</taxon>
        <taxon>Pseudomonadota</taxon>
        <taxon>Gammaproteobacteria</taxon>
        <taxon>Thiotrichales</taxon>
        <taxon>Thiotrichaceae</taxon>
        <taxon>Thiomargarita</taxon>
    </lineage>
</organism>
<evidence type="ECO:0000313" key="1">
    <source>
        <dbReference type="EMBL" id="KHD11820.1"/>
    </source>
</evidence>
<accession>A0A0A6PMF1</accession>
<dbReference type="EMBL" id="JSZA02000188">
    <property type="protein sequence ID" value="KHD11820.1"/>
    <property type="molecule type" value="Genomic_DNA"/>
</dbReference>
<gene>
    <name evidence="1" type="ORF">PN36_28615</name>
</gene>
<dbReference type="Proteomes" id="UP000030428">
    <property type="component" value="Unassembled WGS sequence"/>
</dbReference>
<sequence>MELVFQRTLNIQRYRIIAEVARTQKRDELQAVLLLAQERGHVSAKMVADELLGNRPETVGKRLIQICFTHKLLLEKESNYYILTKTGQTALEKEKIFIPERGTWEIWVTDDPLWANALIQIKPFNETQARNEIKNQKGLKERCQDMQDIPNWLVKKLQGQIITPLADDRNAEYRFDELAEKGELVTPDANITATLTIGETSDLLFTGKIINKECHYQEQHPMTFQSAWHQILEQQNWLTRWRTQQEVLDVSYQDLSEQERASFHKDYPISKPCLTDLDIFDDTTINNIPIAPATQQDANHWAHWLLERDTNRYVLKGDFETMQNKVTEFFPDYEITFPEQSEFAQQLRPRAYWYLQAPLDWQI</sequence>